<dbReference type="Proteomes" id="UP000005837">
    <property type="component" value="Unassembled WGS sequence"/>
</dbReference>
<dbReference type="AlphaFoldDB" id="C0DX62"/>
<accession>C0DX62</accession>
<dbReference type="EMBL" id="ACEA01000042">
    <property type="protein sequence ID" value="EEG23377.1"/>
    <property type="molecule type" value="Genomic_DNA"/>
</dbReference>
<evidence type="ECO:0000313" key="2">
    <source>
        <dbReference type="Proteomes" id="UP000005837"/>
    </source>
</evidence>
<reference evidence="1 2" key="1">
    <citation type="submission" date="2009-01" db="EMBL/GenBank/DDBJ databases">
        <authorList>
            <person name="Fulton L."/>
            <person name="Clifton S."/>
            <person name="Chinwalla A.T."/>
            <person name="Mitreva M."/>
            <person name="Sodergren E."/>
            <person name="Weinstock G."/>
            <person name="Clifton S."/>
            <person name="Dooling D.J."/>
            <person name="Fulton B."/>
            <person name="Minx P."/>
            <person name="Pepin K.H."/>
            <person name="Johnson M."/>
            <person name="Bhonagiri V."/>
            <person name="Nash W.E."/>
            <person name="Mardis E.R."/>
            <person name="Wilson R.K."/>
        </authorList>
    </citation>
    <scope>NUCLEOTIDE SEQUENCE [LARGE SCALE GENOMIC DNA]</scope>
    <source>
        <strain evidence="1 2">ATCC 23834</strain>
    </source>
</reference>
<organism evidence="1 2">
    <name type="scientific">Eikenella corrodens ATCC 23834</name>
    <dbReference type="NCBI Taxonomy" id="546274"/>
    <lineage>
        <taxon>Bacteria</taxon>
        <taxon>Pseudomonadati</taxon>
        <taxon>Pseudomonadota</taxon>
        <taxon>Betaproteobacteria</taxon>
        <taxon>Neisseriales</taxon>
        <taxon>Neisseriaceae</taxon>
        <taxon>Eikenella</taxon>
    </lineage>
</organism>
<gene>
    <name evidence="1" type="ORF">EIKCOROL_01965</name>
</gene>
<evidence type="ECO:0000313" key="1">
    <source>
        <dbReference type="EMBL" id="EEG23377.1"/>
    </source>
</evidence>
<comment type="caution">
    <text evidence="1">The sequence shown here is derived from an EMBL/GenBank/DDBJ whole genome shotgun (WGS) entry which is preliminary data.</text>
</comment>
<name>C0DX62_EIKCO</name>
<protein>
    <submittedName>
        <fullName evidence="1">Uncharacterized protein</fullName>
    </submittedName>
</protein>
<proteinExistence type="predicted"/>
<dbReference type="HOGENOM" id="CLU_3061118_0_0_4"/>
<sequence length="53" mass="5506">MIGRGEAWRPFNMPLLVGGAAIGRVCGWMGLSGLHGGRRGAGDGLPGEPVFRD</sequence>